<feature type="region of interest" description="Disordered" evidence="1">
    <location>
        <begin position="1"/>
        <end position="70"/>
    </location>
</feature>
<sequence length="126" mass="13192">MHRLQLPARDRLHQSAAPVPRGATTRIGKDSATTTTTTRSPTNPTAAEPAGYQGRVKLVNPRPPPDQGARGATEMIIVLGDPPTAPVRSGGATNEGVTGVAPTRCSSARLFFVFHADGKVTLTARL</sequence>
<dbReference type="Proteomes" id="UP001500051">
    <property type="component" value="Unassembled WGS sequence"/>
</dbReference>
<feature type="region of interest" description="Disordered" evidence="1">
    <location>
        <begin position="80"/>
        <end position="99"/>
    </location>
</feature>
<proteinExistence type="predicted"/>
<organism evidence="2 3">
    <name type="scientific">Microlunatus aurantiacus</name>
    <dbReference type="NCBI Taxonomy" id="446786"/>
    <lineage>
        <taxon>Bacteria</taxon>
        <taxon>Bacillati</taxon>
        <taxon>Actinomycetota</taxon>
        <taxon>Actinomycetes</taxon>
        <taxon>Propionibacteriales</taxon>
        <taxon>Propionibacteriaceae</taxon>
        <taxon>Microlunatus</taxon>
    </lineage>
</organism>
<evidence type="ECO:0000313" key="2">
    <source>
        <dbReference type="EMBL" id="GAA3717500.1"/>
    </source>
</evidence>
<name>A0ABP7ED71_9ACTN</name>
<gene>
    <name evidence="2" type="ORF">GCM10022204_41800</name>
</gene>
<comment type="caution">
    <text evidence="2">The sequence shown here is derived from an EMBL/GenBank/DDBJ whole genome shotgun (WGS) entry which is preliminary data.</text>
</comment>
<protein>
    <submittedName>
        <fullName evidence="2">Uncharacterized protein</fullName>
    </submittedName>
</protein>
<keyword evidence="3" id="KW-1185">Reference proteome</keyword>
<dbReference type="EMBL" id="BAAAYX010000024">
    <property type="protein sequence ID" value="GAA3717500.1"/>
    <property type="molecule type" value="Genomic_DNA"/>
</dbReference>
<evidence type="ECO:0000256" key="1">
    <source>
        <dbReference type="SAM" id="MobiDB-lite"/>
    </source>
</evidence>
<evidence type="ECO:0000313" key="3">
    <source>
        <dbReference type="Proteomes" id="UP001500051"/>
    </source>
</evidence>
<feature type="compositionally biased region" description="Low complexity" evidence="1">
    <location>
        <begin position="31"/>
        <end position="47"/>
    </location>
</feature>
<reference evidence="3" key="1">
    <citation type="journal article" date="2019" name="Int. J. Syst. Evol. Microbiol.">
        <title>The Global Catalogue of Microorganisms (GCM) 10K type strain sequencing project: providing services to taxonomists for standard genome sequencing and annotation.</title>
        <authorList>
            <consortium name="The Broad Institute Genomics Platform"/>
            <consortium name="The Broad Institute Genome Sequencing Center for Infectious Disease"/>
            <person name="Wu L."/>
            <person name="Ma J."/>
        </authorList>
    </citation>
    <scope>NUCLEOTIDE SEQUENCE [LARGE SCALE GENOMIC DNA]</scope>
    <source>
        <strain evidence="3">JCM 16548</strain>
    </source>
</reference>
<accession>A0ABP7ED71</accession>